<gene>
    <name evidence="3" type="ORF">FHP08_17205</name>
</gene>
<keyword evidence="4" id="KW-1185">Reference proteome</keyword>
<dbReference type="EMBL" id="VDUY01000008">
    <property type="protein sequence ID" value="TXL63573.1"/>
    <property type="molecule type" value="Genomic_DNA"/>
</dbReference>
<feature type="region of interest" description="Disordered" evidence="1">
    <location>
        <begin position="53"/>
        <end position="74"/>
    </location>
</feature>
<dbReference type="OrthoDB" id="878605at2"/>
<proteinExistence type="predicted"/>
<evidence type="ECO:0000259" key="2">
    <source>
        <dbReference type="PROSITE" id="PS50164"/>
    </source>
</evidence>
<organism evidence="3 4">
    <name type="scientific">Zeimonas arvi</name>
    <dbReference type="NCBI Taxonomy" id="2498847"/>
    <lineage>
        <taxon>Bacteria</taxon>
        <taxon>Pseudomonadati</taxon>
        <taxon>Pseudomonadota</taxon>
        <taxon>Betaproteobacteria</taxon>
        <taxon>Burkholderiales</taxon>
        <taxon>Burkholderiaceae</taxon>
        <taxon>Zeimonas</taxon>
    </lineage>
</organism>
<comment type="caution">
    <text evidence="3">The sequence shown here is derived from an EMBL/GenBank/DDBJ whole genome shotgun (WGS) entry which is preliminary data.</text>
</comment>
<evidence type="ECO:0000313" key="3">
    <source>
        <dbReference type="EMBL" id="TXL63573.1"/>
    </source>
</evidence>
<dbReference type="AlphaFoldDB" id="A0A5C8NSU4"/>
<dbReference type="InterPro" id="IPR035901">
    <property type="entry name" value="GIY-YIG_endonuc_sf"/>
</dbReference>
<accession>A0A5C8NSU4</accession>
<dbReference type="SMART" id="SM00465">
    <property type="entry name" value="GIYc"/>
    <property type="match status" value="1"/>
</dbReference>
<reference evidence="3 4" key="1">
    <citation type="submission" date="2019-06" db="EMBL/GenBank/DDBJ databases">
        <title>Quisquiliibacterium sp. nov., isolated from a maize field.</title>
        <authorList>
            <person name="Lin S.-Y."/>
            <person name="Tsai C.-F."/>
            <person name="Young C.-C."/>
        </authorList>
    </citation>
    <scope>NUCLEOTIDE SEQUENCE [LARGE SCALE GENOMIC DNA]</scope>
    <source>
        <strain evidence="3 4">CC-CFT501</strain>
    </source>
</reference>
<protein>
    <recommendedName>
        <fullName evidence="2">GIY-YIG domain-containing protein</fullName>
    </recommendedName>
</protein>
<dbReference type="PROSITE" id="PS50164">
    <property type="entry name" value="GIY_YIG"/>
    <property type="match status" value="1"/>
</dbReference>
<dbReference type="CDD" id="cd10443">
    <property type="entry name" value="GIY-YIG_HE_Tlr8p_PBC-V_like"/>
    <property type="match status" value="1"/>
</dbReference>
<dbReference type="SUPFAM" id="SSF82771">
    <property type="entry name" value="GIY-YIG endonuclease"/>
    <property type="match status" value="1"/>
</dbReference>
<evidence type="ECO:0000256" key="1">
    <source>
        <dbReference type="SAM" id="MobiDB-lite"/>
    </source>
</evidence>
<dbReference type="Pfam" id="PF01541">
    <property type="entry name" value="GIY-YIG"/>
    <property type="match status" value="1"/>
</dbReference>
<evidence type="ECO:0000313" key="4">
    <source>
        <dbReference type="Proteomes" id="UP000321548"/>
    </source>
</evidence>
<sequence>MADPTAYKTCTKCGEPRPATLDHFAPFRQGRNGLHPWCRACLRNYERLRRAKSGATVRKSSHLPVDAPPRQSASADAKASTLLERICSNLGPEPRFKAYLITNTATGQQYIGVTERSLKSRWRQHLQSAKSGDYGYLLHDEIRRYGPDTFDFQFIACAATRSDLGELEKLLVAQYQTVENGYNQTRGGKAGEMVGKAVTVNGKTFISLNAASRHHGVEEYLVHQRMRVQGWTLEQALGVAPAPRRTHKGRAIEADGCSYPTIRAAAEAHNITESALATRLALGWSTDQALGRAPPPKRVPAGVSLVIGGVQFKTIAEAARRFGVPSGTVRKRLRLSWSPEQAVGIHPPPARHRTFGNEHALALQGSAYSSVKAAARALGKNYGTVAGRLQLGWSVEQAFDLAPPPPPSGKKNGVEVTVSGRVFASHSDAANAHGIAPQQFLKRLKLGWTTEQALGVEPRPPARGNNRKRVTVKGQPFPSIREAARYFGITPSAVAQRMRTGMSLEDALSKPSRTKK</sequence>
<dbReference type="InterPro" id="IPR000305">
    <property type="entry name" value="GIY-YIG_endonuc"/>
</dbReference>
<dbReference type="Proteomes" id="UP000321548">
    <property type="component" value="Unassembled WGS sequence"/>
</dbReference>
<feature type="domain" description="GIY-YIG" evidence="2">
    <location>
        <begin position="94"/>
        <end position="181"/>
    </location>
</feature>
<dbReference type="InterPro" id="IPR010896">
    <property type="entry name" value="NUMOD1"/>
</dbReference>
<dbReference type="Gene3D" id="3.40.1440.10">
    <property type="entry name" value="GIY-YIG endonuclease"/>
    <property type="match status" value="1"/>
</dbReference>
<name>A0A5C8NSU4_9BURK</name>
<dbReference type="Pfam" id="PF07453">
    <property type="entry name" value="NUMOD1"/>
    <property type="match status" value="2"/>
</dbReference>